<keyword evidence="1" id="KW-0732">Signal</keyword>
<dbReference type="PROSITE" id="PS51257">
    <property type="entry name" value="PROKAR_LIPOPROTEIN"/>
    <property type="match status" value="1"/>
</dbReference>
<evidence type="ECO:0000256" key="1">
    <source>
        <dbReference type="SAM" id="SignalP"/>
    </source>
</evidence>
<dbReference type="Gene3D" id="2.60.120.200">
    <property type="match status" value="2"/>
</dbReference>
<evidence type="ECO:0000313" key="4">
    <source>
        <dbReference type="Proteomes" id="UP000422221"/>
    </source>
</evidence>
<name>A0A7J4XJB6_9BACE</name>
<protein>
    <submittedName>
        <fullName evidence="3">DUF5017 domain-containing protein</fullName>
    </submittedName>
</protein>
<dbReference type="InterPro" id="IPR032185">
    <property type="entry name" value="DUF5017"/>
</dbReference>
<sequence>MKKIILATAALALVFVSCNHEPEFDGMKEYSPGNVLKLELTYAGDYTSTGGFLDGEDNSDDPTAPAKINLEKWMNSTYYTAEKGSEATIKYNLLKTSYSDEVGFNEDFQRNFVNGANTEIDGWMNYFTGEKTWINKIYSGNAYTQMANGDAETTEAWLITPKYTVVKGDKLSFDVCVGYYKGDCLQVFISEDFSGSSSDVTSKYTTWEDVTENFDIPKEPDNAYGKLGPAGEMDLSSYEGKAINIAFKYSGAADTKTTTIQLDNIHIAREVSETSTVVKEARAVVDNDKSAWTVTLPSDIPDILVNEDFEKGKDYDNVVLEGWCNSKVKGEKSWEYRSYQNNRYANITAYNNGELETWLITPALVMQKEMVLNFDFEYRYLAGDVFTLMISTDFNGDPSSISSATWVDVTPDNLDKTNDKSFTSYSVDLASYIGQTIYVGFRYIGDNATGLTTTCQIDNVYVGIPK</sequence>
<organism evidence="3 4">
    <name type="scientific">Bacteroides salyersiae</name>
    <dbReference type="NCBI Taxonomy" id="291644"/>
    <lineage>
        <taxon>Bacteria</taxon>
        <taxon>Pseudomonadati</taxon>
        <taxon>Bacteroidota</taxon>
        <taxon>Bacteroidia</taxon>
        <taxon>Bacteroidales</taxon>
        <taxon>Bacteroidaceae</taxon>
        <taxon>Bacteroides</taxon>
    </lineage>
</organism>
<accession>A0A7J4XJB6</accession>
<feature type="domain" description="DUF5017" evidence="2">
    <location>
        <begin position="171"/>
        <end position="267"/>
    </location>
</feature>
<dbReference type="EMBL" id="VWMK01000009">
    <property type="protein sequence ID" value="KAA3765537.1"/>
    <property type="molecule type" value="Genomic_DNA"/>
</dbReference>
<proteinExistence type="predicted"/>
<dbReference type="RefSeq" id="WP_005932254.1">
    <property type="nucleotide sequence ID" value="NZ_CABKSE010000002.1"/>
</dbReference>
<dbReference type="AlphaFoldDB" id="A0A7J4XJB6"/>
<dbReference type="Pfam" id="PF16409">
    <property type="entry name" value="DUF5017"/>
    <property type="match status" value="2"/>
</dbReference>
<reference evidence="3 4" key="1">
    <citation type="journal article" date="2019" name="Nat. Med.">
        <title>A library of human gut bacterial isolates paired with longitudinal multiomics data enables mechanistic microbiome research.</title>
        <authorList>
            <person name="Poyet M."/>
            <person name="Groussin M."/>
            <person name="Gibbons S.M."/>
            <person name="Avila-Pacheco J."/>
            <person name="Jiang X."/>
            <person name="Kearney S.M."/>
            <person name="Perrotta A.R."/>
            <person name="Berdy B."/>
            <person name="Zhao S."/>
            <person name="Lieberman T.D."/>
            <person name="Swanson P.K."/>
            <person name="Smith M."/>
            <person name="Roesemann S."/>
            <person name="Alexander J.E."/>
            <person name="Rich S.A."/>
            <person name="Livny J."/>
            <person name="Vlamakis H."/>
            <person name="Clish C."/>
            <person name="Bullock K."/>
            <person name="Deik A."/>
            <person name="Scott J."/>
            <person name="Pierce K.A."/>
            <person name="Xavier R.J."/>
            <person name="Alm E.J."/>
        </authorList>
    </citation>
    <scope>NUCLEOTIDE SEQUENCE [LARGE SCALE GENOMIC DNA]</scope>
    <source>
        <strain evidence="3 4">BIOML-A10</strain>
    </source>
</reference>
<evidence type="ECO:0000313" key="3">
    <source>
        <dbReference type="EMBL" id="KAA3765537.1"/>
    </source>
</evidence>
<evidence type="ECO:0000259" key="2">
    <source>
        <dbReference type="Pfam" id="PF16409"/>
    </source>
</evidence>
<feature type="chain" id="PRO_5029888270" evidence="1">
    <location>
        <begin position="21"/>
        <end position="466"/>
    </location>
</feature>
<dbReference type="GeneID" id="93117081"/>
<comment type="caution">
    <text evidence="3">The sequence shown here is derived from an EMBL/GenBank/DDBJ whole genome shotgun (WGS) entry which is preliminary data.</text>
</comment>
<feature type="signal peptide" evidence="1">
    <location>
        <begin position="1"/>
        <end position="20"/>
    </location>
</feature>
<gene>
    <name evidence="3" type="ORF">F3F73_10970</name>
</gene>
<dbReference type="Proteomes" id="UP000422221">
    <property type="component" value="Unassembled WGS sequence"/>
</dbReference>
<dbReference type="NCBIfam" id="NF038128">
    <property type="entry name" value="choice_anch_J"/>
    <property type="match status" value="2"/>
</dbReference>
<feature type="domain" description="DUF5017" evidence="2">
    <location>
        <begin position="371"/>
        <end position="451"/>
    </location>
</feature>